<dbReference type="KEGG" id="aten:116296955"/>
<dbReference type="Proteomes" id="UP000515163">
    <property type="component" value="Unplaced"/>
</dbReference>
<gene>
    <name evidence="9" type="primary">LOC116296955</name>
</gene>
<dbReference type="RefSeq" id="XP_031560936.1">
    <property type="nucleotide sequence ID" value="XM_031705076.1"/>
</dbReference>
<feature type="compositionally biased region" description="Basic and acidic residues" evidence="4">
    <location>
        <begin position="621"/>
        <end position="649"/>
    </location>
</feature>
<dbReference type="SMART" id="SM00042">
    <property type="entry name" value="CUB"/>
    <property type="match status" value="1"/>
</dbReference>
<protein>
    <submittedName>
        <fullName evidence="9">Uncharacterized protein LOC116296955 isoform X1</fullName>
    </submittedName>
</protein>
<evidence type="ECO:0000256" key="1">
    <source>
        <dbReference type="ARBA" id="ARBA00022737"/>
    </source>
</evidence>
<dbReference type="InterPro" id="IPR035914">
    <property type="entry name" value="Sperma_CUB_dom_sf"/>
</dbReference>
<feature type="region of interest" description="Disordered" evidence="4">
    <location>
        <begin position="526"/>
        <end position="680"/>
    </location>
</feature>
<feature type="disulfide bond" evidence="3">
    <location>
        <begin position="32"/>
        <end position="59"/>
    </location>
</feature>
<keyword evidence="1" id="KW-0677">Repeat</keyword>
<reference evidence="9" key="1">
    <citation type="submission" date="2025-08" db="UniProtKB">
        <authorList>
            <consortium name="RefSeq"/>
        </authorList>
    </citation>
    <scope>IDENTIFICATION</scope>
    <source>
        <tissue evidence="9">Tentacle</tissue>
    </source>
</reference>
<evidence type="ECO:0000313" key="8">
    <source>
        <dbReference type="Proteomes" id="UP000515163"/>
    </source>
</evidence>
<accession>A0A6P8I084</accession>
<feature type="chain" id="PRO_5027872923" evidence="6">
    <location>
        <begin position="20"/>
        <end position="704"/>
    </location>
</feature>
<dbReference type="Gene3D" id="2.60.120.290">
    <property type="entry name" value="Spermadhesin, CUB domain"/>
    <property type="match status" value="1"/>
</dbReference>
<dbReference type="CDD" id="cd00041">
    <property type="entry name" value="CUB"/>
    <property type="match status" value="1"/>
</dbReference>
<keyword evidence="8" id="KW-1185">Reference proteome</keyword>
<keyword evidence="6" id="KW-0732">Signal</keyword>
<feature type="signal peptide" evidence="6">
    <location>
        <begin position="1"/>
        <end position="19"/>
    </location>
</feature>
<dbReference type="Pfam" id="PF00431">
    <property type="entry name" value="CUB"/>
    <property type="match status" value="1"/>
</dbReference>
<evidence type="ECO:0000256" key="6">
    <source>
        <dbReference type="SAM" id="SignalP"/>
    </source>
</evidence>
<organism evidence="8 9">
    <name type="scientific">Actinia tenebrosa</name>
    <name type="common">Australian red waratah sea anemone</name>
    <dbReference type="NCBI Taxonomy" id="6105"/>
    <lineage>
        <taxon>Eukaryota</taxon>
        <taxon>Metazoa</taxon>
        <taxon>Cnidaria</taxon>
        <taxon>Anthozoa</taxon>
        <taxon>Hexacorallia</taxon>
        <taxon>Actiniaria</taxon>
        <taxon>Actiniidae</taxon>
        <taxon>Actinia</taxon>
    </lineage>
</organism>
<dbReference type="PROSITE" id="PS01180">
    <property type="entry name" value="CUB"/>
    <property type="match status" value="1"/>
</dbReference>
<feature type="compositionally biased region" description="Basic and acidic residues" evidence="4">
    <location>
        <begin position="526"/>
        <end position="541"/>
    </location>
</feature>
<evidence type="ECO:0000256" key="2">
    <source>
        <dbReference type="ARBA" id="ARBA00023157"/>
    </source>
</evidence>
<comment type="caution">
    <text evidence="3">Lacks conserved residue(s) required for the propagation of feature annotation.</text>
</comment>
<evidence type="ECO:0000259" key="7">
    <source>
        <dbReference type="PROSITE" id="PS01180"/>
    </source>
</evidence>
<dbReference type="AlphaFoldDB" id="A0A6P8I084"/>
<feature type="compositionally biased region" description="Polar residues" evidence="4">
    <location>
        <begin position="424"/>
        <end position="438"/>
    </location>
</feature>
<evidence type="ECO:0000313" key="9">
    <source>
        <dbReference type="RefSeq" id="XP_031560936.1"/>
    </source>
</evidence>
<keyword evidence="2 3" id="KW-1015">Disulfide bond</keyword>
<dbReference type="InterPro" id="IPR000859">
    <property type="entry name" value="CUB_dom"/>
</dbReference>
<evidence type="ECO:0000256" key="3">
    <source>
        <dbReference type="PROSITE-ProRule" id="PRU00059"/>
    </source>
</evidence>
<keyword evidence="5" id="KW-0812">Transmembrane</keyword>
<dbReference type="PANTHER" id="PTHR24251">
    <property type="entry name" value="OVOCHYMASE-RELATED"/>
    <property type="match status" value="1"/>
</dbReference>
<feature type="compositionally biased region" description="Polar residues" evidence="4">
    <location>
        <begin position="384"/>
        <end position="396"/>
    </location>
</feature>
<feature type="region of interest" description="Disordered" evidence="4">
    <location>
        <begin position="384"/>
        <end position="403"/>
    </location>
</feature>
<evidence type="ECO:0000256" key="5">
    <source>
        <dbReference type="SAM" id="Phobius"/>
    </source>
</evidence>
<feature type="compositionally biased region" description="Polar residues" evidence="4">
    <location>
        <begin position="202"/>
        <end position="212"/>
    </location>
</feature>
<proteinExistence type="predicted"/>
<feature type="compositionally biased region" description="Polar residues" evidence="4">
    <location>
        <begin position="486"/>
        <end position="507"/>
    </location>
</feature>
<feature type="region of interest" description="Disordered" evidence="4">
    <location>
        <begin position="200"/>
        <end position="284"/>
    </location>
</feature>
<dbReference type="GeneID" id="116296955"/>
<dbReference type="InParanoid" id="A0A6P8I084"/>
<keyword evidence="5" id="KW-1133">Transmembrane helix</keyword>
<name>A0A6P8I084_ACTTE</name>
<evidence type="ECO:0000256" key="4">
    <source>
        <dbReference type="SAM" id="MobiDB-lite"/>
    </source>
</evidence>
<feature type="domain" description="CUB" evidence="7">
    <location>
        <begin position="32"/>
        <end position="151"/>
    </location>
</feature>
<keyword evidence="5" id="KW-0472">Membrane</keyword>
<feature type="transmembrane region" description="Helical" evidence="5">
    <location>
        <begin position="320"/>
        <end position="338"/>
    </location>
</feature>
<feature type="compositionally biased region" description="Basic and acidic residues" evidence="4">
    <location>
        <begin position="590"/>
        <end position="610"/>
    </location>
</feature>
<feature type="region of interest" description="Disordered" evidence="4">
    <location>
        <begin position="482"/>
        <end position="510"/>
    </location>
</feature>
<dbReference type="OrthoDB" id="5971117at2759"/>
<sequence>MPNSLLFLTILCVFTFVAARPRIYRQVGSSPCPVKEQLNSPGTITSPGHPGPYAKNSTCTWIIAAPRDAVVWLEFLSFDIKSGPSCGAPRCKCDYLQIREIKKTLPKFVKKFCEGHLPKGVIRTSSSRVRVQFGSDITDEGTGFSLKFWFTLPTTSPPVVQNATTIPSLVVSEVPKQATKARNVTSSNEVTSTNVVPVVATQEPTKQTTKTSAPLIVDEPTKPVSTPPKQIFPGTPTTEGSYGFTPVPSEKYSSVSRPIKARSTPLKDGPPPAPRGNYDGGNTRSNVTVPVVLFLENKKEAKKAEEEEDPPDAIVLGPSIPIILIFIGVVMAIAWWKFRGDQKERLRYYKEQIRYEEISKRKRIFKKKQNMREIRTKRLYSDMTRSWQGRSQTAPSPISGRPRRTFAGRLLELAEKPVSYMKTPRSSRPSSMVIQEQATPLVVMRQKKDRPENASHLDPGNRPPSRPASMLLRDALNMIFGATPAEPSTDSTSETPKESGSGNTSQRASKRVSFYDALAEKMAEVKEAEDEAGAKTDEKSKLAPHSIPHIMIRQPSYDSGDDLEIHRRSPSPKSSSISEEKDESSSGPAVDKEIASHDQTVKEPSKKIDQQDAAPGNNRPRSFDKKLVEKLEDLQREGDERERDCKERDELEEPSTPPVPHQTPDPRDSASASPTGKVMNCNELEDFLLNLDREMKAKEEDQQP</sequence>
<dbReference type="SUPFAM" id="SSF49854">
    <property type="entry name" value="Spermadhesin, CUB domain"/>
    <property type="match status" value="1"/>
</dbReference>
<feature type="region of interest" description="Disordered" evidence="4">
    <location>
        <begin position="420"/>
        <end position="468"/>
    </location>
</feature>